<organism evidence="1 2">
    <name type="scientific">Natronomonas salsuginis</name>
    <dbReference type="NCBI Taxonomy" id="2217661"/>
    <lineage>
        <taxon>Archaea</taxon>
        <taxon>Methanobacteriati</taxon>
        <taxon>Methanobacteriota</taxon>
        <taxon>Stenosarchaea group</taxon>
        <taxon>Halobacteria</taxon>
        <taxon>Halobacteriales</taxon>
        <taxon>Natronomonadaceae</taxon>
        <taxon>Natronomonas</taxon>
    </lineage>
</organism>
<dbReference type="Proteomes" id="UP000308037">
    <property type="component" value="Unassembled WGS sequence"/>
</dbReference>
<name>A0A4V5ZP74_9EURY</name>
<dbReference type="EMBL" id="QKNX01000001">
    <property type="protein sequence ID" value="TKR27943.1"/>
    <property type="molecule type" value="Genomic_DNA"/>
</dbReference>
<gene>
    <name evidence="1" type="ORF">DM868_02335</name>
</gene>
<dbReference type="InterPro" id="IPR007362">
    <property type="entry name" value="DUF429"/>
</dbReference>
<evidence type="ECO:0000313" key="1">
    <source>
        <dbReference type="EMBL" id="TKR27943.1"/>
    </source>
</evidence>
<dbReference type="AlphaFoldDB" id="A0A4V5ZP74"/>
<reference evidence="1 2" key="1">
    <citation type="submission" date="2019-04" db="EMBL/GenBank/DDBJ databases">
        <title>Natronomonas sp. F20-122 a newhaloarchaeon isolated from a saline saltern of Isla Bacuta, Huelva, Spain.</title>
        <authorList>
            <person name="Duran-Viseras A."/>
            <person name="Sanchez-Porro C."/>
            <person name="Ventosa A."/>
        </authorList>
    </citation>
    <scope>NUCLEOTIDE SEQUENCE [LARGE SCALE GENOMIC DNA]</scope>
    <source>
        <strain evidence="1 2">F20-122</strain>
    </source>
</reference>
<protein>
    <submittedName>
        <fullName evidence="1">DUF429 domain-containing protein</fullName>
    </submittedName>
</protein>
<comment type="caution">
    <text evidence="1">The sequence shown here is derived from an EMBL/GenBank/DDBJ whole genome shotgun (WGS) entry which is preliminary data.</text>
</comment>
<sequence length="260" mass="28504">MERRTVAGVDWAGGTWLAIVFDGGSYSDCVVEGDFWRFWEQHRPLDHVFIDVPIGLPEDDETVIERETVDSLARSITGRPSSVFPVPSRTVATEVYENGAQYDEAAKQNESDIGKGLSSQSYHITDGIGEIDAILRGDEQLKGVILESHPEVCFRGFLGRELQHSKKTAAGVGERLEALGELVDEPGALLRRVTDDLASTPGADGVEVDDVLDALALGIAAHETAGDPRTLPENPETDRARLPMQMAYWAREPIHEELEP</sequence>
<dbReference type="OrthoDB" id="132880at2157"/>
<accession>A0A4V5ZP74</accession>
<dbReference type="RefSeq" id="WP_137275243.1">
    <property type="nucleotide sequence ID" value="NZ_QKNX01000001.1"/>
</dbReference>
<evidence type="ECO:0000313" key="2">
    <source>
        <dbReference type="Proteomes" id="UP000308037"/>
    </source>
</evidence>
<keyword evidence="2" id="KW-1185">Reference proteome</keyword>
<dbReference type="Pfam" id="PF04250">
    <property type="entry name" value="DUF429"/>
    <property type="match status" value="1"/>
</dbReference>
<proteinExistence type="predicted"/>